<evidence type="ECO:0000313" key="1">
    <source>
        <dbReference type="EMBL" id="RCU48821.1"/>
    </source>
</evidence>
<dbReference type="AlphaFoldDB" id="A0A368NHF8"/>
<dbReference type="Proteomes" id="UP000252558">
    <property type="component" value="Unassembled WGS sequence"/>
</dbReference>
<dbReference type="EMBL" id="QPID01000008">
    <property type="protein sequence ID" value="RCU48821.1"/>
    <property type="molecule type" value="Genomic_DNA"/>
</dbReference>
<accession>A0A368NHF8</accession>
<dbReference type="RefSeq" id="WP_114338945.1">
    <property type="nucleotide sequence ID" value="NZ_QPID01000008.1"/>
</dbReference>
<name>A0A368NHF8_9GAMM</name>
<reference evidence="1 2" key="1">
    <citation type="submission" date="2018-07" db="EMBL/GenBank/DDBJ databases">
        <title>Corallincola holothuriorum sp. nov., a new facultative anaerobe isolated from sea cucumber Apostichopus japonicus.</title>
        <authorList>
            <person name="Xia H."/>
        </authorList>
    </citation>
    <scope>NUCLEOTIDE SEQUENCE [LARGE SCALE GENOMIC DNA]</scope>
    <source>
        <strain evidence="1 2">C4</strain>
    </source>
</reference>
<evidence type="ECO:0000313" key="2">
    <source>
        <dbReference type="Proteomes" id="UP000252558"/>
    </source>
</evidence>
<sequence>MSDEKAPHSGYQKLVDELKAQMEKAEKFSEEEVHEWVEKATAYLQAAGELSKDELQLMSTYLKRDFATAAERMKHLPDSWGEGPALESFKQSAWRWMLELTDRTQLEWSEVADDLKHQGVYKVGEWISLGILICHDCGKAQEFSHPEQIDACPHCGGEAFNRQPFDP</sequence>
<dbReference type="Pfam" id="PF07295">
    <property type="entry name" value="DUF1451"/>
    <property type="match status" value="1"/>
</dbReference>
<dbReference type="OrthoDB" id="3174978at2"/>
<protein>
    <recommendedName>
        <fullName evidence="3">Zinc ribbon-containing protein</fullName>
    </recommendedName>
</protein>
<comment type="caution">
    <text evidence="1">The sequence shown here is derived from an EMBL/GenBank/DDBJ whole genome shotgun (WGS) entry which is preliminary data.</text>
</comment>
<evidence type="ECO:0008006" key="3">
    <source>
        <dbReference type="Google" id="ProtNLM"/>
    </source>
</evidence>
<proteinExistence type="predicted"/>
<organism evidence="1 2">
    <name type="scientific">Corallincola holothuriorum</name>
    <dbReference type="NCBI Taxonomy" id="2282215"/>
    <lineage>
        <taxon>Bacteria</taxon>
        <taxon>Pseudomonadati</taxon>
        <taxon>Pseudomonadota</taxon>
        <taxon>Gammaproteobacteria</taxon>
        <taxon>Alteromonadales</taxon>
        <taxon>Psychromonadaceae</taxon>
        <taxon>Corallincola</taxon>
    </lineage>
</organism>
<dbReference type="InterPro" id="IPR009912">
    <property type="entry name" value="DUF1451"/>
</dbReference>
<keyword evidence="2" id="KW-1185">Reference proteome</keyword>
<gene>
    <name evidence="1" type="ORF">DU002_13615</name>
</gene>